<evidence type="ECO:0008006" key="3">
    <source>
        <dbReference type="Google" id="ProtNLM"/>
    </source>
</evidence>
<evidence type="ECO:0000313" key="1">
    <source>
        <dbReference type="EMBL" id="MBB6092695.1"/>
    </source>
</evidence>
<accession>A0A841HL18</accession>
<keyword evidence="2" id="KW-1185">Reference proteome</keyword>
<dbReference type="SUPFAM" id="SSF160930">
    <property type="entry name" value="FlhC-like"/>
    <property type="match status" value="1"/>
</dbReference>
<dbReference type="RefSeq" id="WP_184330481.1">
    <property type="nucleotide sequence ID" value="NZ_JACHHZ010000002.1"/>
</dbReference>
<dbReference type="Proteomes" id="UP000588068">
    <property type="component" value="Unassembled WGS sequence"/>
</dbReference>
<reference evidence="1 2" key="1">
    <citation type="submission" date="2020-08" db="EMBL/GenBank/DDBJ databases">
        <title>Genomic Encyclopedia of Type Strains, Phase IV (KMG-IV): sequencing the most valuable type-strain genomes for metagenomic binning, comparative biology and taxonomic classification.</title>
        <authorList>
            <person name="Goeker M."/>
        </authorList>
    </citation>
    <scope>NUCLEOTIDE SEQUENCE [LARGE SCALE GENOMIC DNA]</scope>
    <source>
        <strain evidence="1 2">DSM 26723</strain>
    </source>
</reference>
<name>A0A841HL18_9GAMM</name>
<protein>
    <recommendedName>
        <fullName evidence="3">Flagellar transcriptional regulator FlhC</fullName>
    </recommendedName>
</protein>
<dbReference type="AlphaFoldDB" id="A0A841HL18"/>
<evidence type="ECO:0000313" key="2">
    <source>
        <dbReference type="Proteomes" id="UP000588068"/>
    </source>
</evidence>
<organism evidence="1 2">
    <name type="scientific">Povalibacter uvarum</name>
    <dbReference type="NCBI Taxonomy" id="732238"/>
    <lineage>
        <taxon>Bacteria</taxon>
        <taxon>Pseudomonadati</taxon>
        <taxon>Pseudomonadota</taxon>
        <taxon>Gammaproteobacteria</taxon>
        <taxon>Steroidobacterales</taxon>
        <taxon>Steroidobacteraceae</taxon>
        <taxon>Povalibacter</taxon>
    </lineage>
</organism>
<dbReference type="EMBL" id="JACHHZ010000002">
    <property type="protein sequence ID" value="MBB6092695.1"/>
    <property type="molecule type" value="Genomic_DNA"/>
</dbReference>
<proteinExistence type="predicted"/>
<gene>
    <name evidence="1" type="ORF">HNQ60_001573</name>
</gene>
<comment type="caution">
    <text evidence="1">The sequence shown here is derived from an EMBL/GenBank/DDBJ whole genome shotgun (WGS) entry which is preliminary data.</text>
</comment>
<sequence length="204" mass="24116">MQISNDLYFRDRRRHDLALRMIRHEARTCTIRSCTGLTDDRIRRLYKTFSQHRSGVAVRRRRGKSPRQAQYFTRNVEIQFEASCLGSVLTAFDLVHRQRQTGEDHSLAYGQRFCDAYETHRQLMHDARISFEHAWFLLLALSRGSTLNAARCRHCQSRYLRDRMSTLRRGCPFCELKANEAQCSTTSRIRRPVRIRPSLHSLRT</sequence>